<feature type="transmembrane region" description="Helical" evidence="1">
    <location>
        <begin position="135"/>
        <end position="152"/>
    </location>
</feature>
<feature type="transmembrane region" description="Helical" evidence="1">
    <location>
        <begin position="111"/>
        <end position="129"/>
    </location>
</feature>
<feature type="transmembrane region" description="Helical" evidence="1">
    <location>
        <begin position="43"/>
        <end position="68"/>
    </location>
</feature>
<protein>
    <recommendedName>
        <fullName evidence="4">UbiA prenyltransferase family protein</fullName>
    </recommendedName>
</protein>
<feature type="transmembrane region" description="Helical" evidence="1">
    <location>
        <begin position="197"/>
        <end position="218"/>
    </location>
</feature>
<dbReference type="AlphaFoldDB" id="A0A1I3M9V7"/>
<name>A0A1I3M9V7_9FLAO</name>
<keyword evidence="1" id="KW-0812">Transmembrane</keyword>
<evidence type="ECO:0000313" key="2">
    <source>
        <dbReference type="EMBL" id="SFI93610.1"/>
    </source>
</evidence>
<organism evidence="2 3">
    <name type="scientific">Myroides guanonis</name>
    <dbReference type="NCBI Taxonomy" id="1150112"/>
    <lineage>
        <taxon>Bacteria</taxon>
        <taxon>Pseudomonadati</taxon>
        <taxon>Bacteroidota</taxon>
        <taxon>Flavobacteriia</taxon>
        <taxon>Flavobacteriales</taxon>
        <taxon>Flavobacteriaceae</taxon>
        <taxon>Myroides</taxon>
    </lineage>
</organism>
<reference evidence="3" key="1">
    <citation type="submission" date="2016-10" db="EMBL/GenBank/DDBJ databases">
        <authorList>
            <person name="Varghese N."/>
            <person name="Submissions S."/>
        </authorList>
    </citation>
    <scope>NUCLEOTIDE SEQUENCE [LARGE SCALE GENOMIC DNA]</scope>
    <source>
        <strain evidence="3">DSM 26542</strain>
    </source>
</reference>
<evidence type="ECO:0000256" key="1">
    <source>
        <dbReference type="SAM" id="Phobius"/>
    </source>
</evidence>
<feature type="transmembrane region" description="Helical" evidence="1">
    <location>
        <begin position="74"/>
        <end position="91"/>
    </location>
</feature>
<feature type="transmembrane region" description="Helical" evidence="1">
    <location>
        <begin position="164"/>
        <end position="185"/>
    </location>
</feature>
<proteinExistence type="predicted"/>
<keyword evidence="1" id="KW-1133">Transmembrane helix</keyword>
<feature type="transmembrane region" description="Helical" evidence="1">
    <location>
        <begin position="238"/>
        <end position="255"/>
    </location>
</feature>
<feature type="transmembrane region" description="Helical" evidence="1">
    <location>
        <begin position="285"/>
        <end position="304"/>
    </location>
</feature>
<keyword evidence="1" id="KW-0472">Membrane</keyword>
<evidence type="ECO:0000313" key="3">
    <source>
        <dbReference type="Proteomes" id="UP000243887"/>
    </source>
</evidence>
<dbReference type="Proteomes" id="UP000243887">
    <property type="component" value="Unassembled WGS sequence"/>
</dbReference>
<evidence type="ECO:0008006" key="4">
    <source>
        <dbReference type="Google" id="ProtNLM"/>
    </source>
</evidence>
<dbReference type="EMBL" id="FORU01000002">
    <property type="protein sequence ID" value="SFI93610.1"/>
    <property type="molecule type" value="Genomic_DNA"/>
</dbReference>
<gene>
    <name evidence="2" type="ORF">SAMN04487893_10283</name>
</gene>
<keyword evidence="3" id="KW-1185">Reference proteome</keyword>
<sequence>MFKPTKITINLIIVSINKANFENSTFGREILNKMIKNALKRLVYLYLNGSVHVAVAVFALVQMTFYFSKIPFDPIVSLLAFSGTLFSYNFIKYADVVYRNRNTLSSDMKWVIGISVIAMITGIICFFMLEPLTQLVTIGFLLLSVLYAIPINPKIPNLRNWAGVKIYIVSLCWAGVSLILPIVNAGVDMTFDIGIKFIQRFLLVLILILIFEIVDLQFDDKRLKTVPQTLGVEKTKKLILLLLIPFYVLEFFKVGFESIQAWNNLVIVTLVWYFTREASPKKSKYFTLFWVESVPIIWWLLVVGENWFS</sequence>
<dbReference type="STRING" id="1150112.SAMN04487893_10283"/>
<accession>A0A1I3M9V7</accession>